<dbReference type="EMBL" id="CP133548">
    <property type="protein sequence ID" value="WMS87044.1"/>
    <property type="molecule type" value="Genomic_DNA"/>
</dbReference>
<dbReference type="InterPro" id="IPR051531">
    <property type="entry name" value="N-acetyltransferase"/>
</dbReference>
<name>A0AA51RT73_9GAMM</name>
<dbReference type="Proteomes" id="UP001239782">
    <property type="component" value="Chromosome"/>
</dbReference>
<accession>A0AA51RT73</accession>
<evidence type="ECO:0000313" key="2">
    <source>
        <dbReference type="EMBL" id="WMS87044.1"/>
    </source>
</evidence>
<dbReference type="PROSITE" id="PS51186">
    <property type="entry name" value="GNAT"/>
    <property type="match status" value="1"/>
</dbReference>
<dbReference type="InterPro" id="IPR016181">
    <property type="entry name" value="Acyl_CoA_acyltransferase"/>
</dbReference>
<keyword evidence="3" id="KW-1185">Reference proteome</keyword>
<dbReference type="KEGG" id="plei:Q9312_17690"/>
<feature type="domain" description="N-acetyltransferase" evidence="1">
    <location>
        <begin position="16"/>
        <end position="175"/>
    </location>
</feature>
<sequence>MEKQLIPPVLIETPRLVLRHFYQGDAQGVFEFNQHPEMLKYIPGDPILSSVAEAAQIIENVWLNEYRQYGYARYAVILKGEINPIGFAGFKFEPEFGFPDLGYRIAPPFWGKGLISEAVDALLVYGKTTLELNKIVAIAAVDNAASNRILQKFNFKQTNTLVEHGMPHYFYEKLL</sequence>
<dbReference type="AlphaFoldDB" id="A0AA51RT73"/>
<dbReference type="PANTHER" id="PTHR43792">
    <property type="entry name" value="GNAT FAMILY, PUTATIVE (AFU_ORTHOLOGUE AFUA_3G00765)-RELATED-RELATED"/>
    <property type="match status" value="1"/>
</dbReference>
<dbReference type="SUPFAM" id="SSF55729">
    <property type="entry name" value="Acyl-CoA N-acyltransferases (Nat)"/>
    <property type="match status" value="1"/>
</dbReference>
<protein>
    <submittedName>
        <fullName evidence="2">GNAT family N-acetyltransferase</fullName>
    </submittedName>
</protein>
<dbReference type="RefSeq" id="WP_309202182.1">
    <property type="nucleotide sequence ID" value="NZ_CP133548.1"/>
</dbReference>
<proteinExistence type="predicted"/>
<dbReference type="Pfam" id="PF13302">
    <property type="entry name" value="Acetyltransf_3"/>
    <property type="match status" value="1"/>
</dbReference>
<evidence type="ECO:0000259" key="1">
    <source>
        <dbReference type="PROSITE" id="PS51186"/>
    </source>
</evidence>
<gene>
    <name evidence="2" type="ORF">Q9312_17690</name>
</gene>
<evidence type="ECO:0000313" key="3">
    <source>
        <dbReference type="Proteomes" id="UP001239782"/>
    </source>
</evidence>
<dbReference type="Gene3D" id="3.40.630.30">
    <property type="match status" value="1"/>
</dbReference>
<dbReference type="InterPro" id="IPR000182">
    <property type="entry name" value="GNAT_dom"/>
</dbReference>
<dbReference type="PANTHER" id="PTHR43792:SF1">
    <property type="entry name" value="N-ACETYLTRANSFERASE DOMAIN-CONTAINING PROTEIN"/>
    <property type="match status" value="1"/>
</dbReference>
<reference evidence="2 3" key="1">
    <citation type="submission" date="2023-08" db="EMBL/GenBank/DDBJ databases">
        <title>Pleionea litopenaei sp. nov., isolated from stomach of juvenile Litopenaeus vannamei.</title>
        <authorList>
            <person name="Rho A.M."/>
            <person name="Hwang C.Y."/>
        </authorList>
    </citation>
    <scope>NUCLEOTIDE SEQUENCE [LARGE SCALE GENOMIC DNA]</scope>
    <source>
        <strain evidence="2 3">HL-JVS1</strain>
    </source>
</reference>
<dbReference type="GO" id="GO:0016747">
    <property type="term" value="F:acyltransferase activity, transferring groups other than amino-acyl groups"/>
    <property type="evidence" value="ECO:0007669"/>
    <property type="project" value="InterPro"/>
</dbReference>
<organism evidence="2 3">
    <name type="scientific">Pleionea litopenaei</name>
    <dbReference type="NCBI Taxonomy" id="3070815"/>
    <lineage>
        <taxon>Bacteria</taxon>
        <taxon>Pseudomonadati</taxon>
        <taxon>Pseudomonadota</taxon>
        <taxon>Gammaproteobacteria</taxon>
        <taxon>Oceanospirillales</taxon>
        <taxon>Pleioneaceae</taxon>
        <taxon>Pleionea</taxon>
    </lineage>
</organism>